<dbReference type="Proteomes" id="UP000054477">
    <property type="component" value="Unassembled WGS sequence"/>
</dbReference>
<reference evidence="2" key="2">
    <citation type="submission" date="2015-01" db="EMBL/GenBank/DDBJ databases">
        <title>Evolutionary Origins and Diversification of the Mycorrhizal Mutualists.</title>
        <authorList>
            <consortium name="DOE Joint Genome Institute"/>
            <consortium name="Mycorrhizal Genomics Consortium"/>
            <person name="Kohler A."/>
            <person name="Kuo A."/>
            <person name="Nagy L.G."/>
            <person name="Floudas D."/>
            <person name="Copeland A."/>
            <person name="Barry K.W."/>
            <person name="Cichocki N."/>
            <person name="Veneault-Fourrey C."/>
            <person name="LaButti K."/>
            <person name="Lindquist E.A."/>
            <person name="Lipzen A."/>
            <person name="Lundell T."/>
            <person name="Morin E."/>
            <person name="Murat C."/>
            <person name="Riley R."/>
            <person name="Ohm R."/>
            <person name="Sun H."/>
            <person name="Tunlid A."/>
            <person name="Henrissat B."/>
            <person name="Grigoriev I.V."/>
            <person name="Hibbett D.S."/>
            <person name="Martin F."/>
        </authorList>
    </citation>
    <scope>NUCLEOTIDE SEQUENCE [LARGE SCALE GENOMIC DNA]</scope>
    <source>
        <strain evidence="2">LaAM-08-1</strain>
    </source>
</reference>
<dbReference type="HOGENOM" id="CLU_2264197_0_0_1"/>
<name>A0A0C9WXX7_9AGAR</name>
<evidence type="ECO:0000313" key="1">
    <source>
        <dbReference type="EMBL" id="KIK04605.1"/>
    </source>
</evidence>
<proteinExistence type="predicted"/>
<sequence>MKEARCGENQCALNGKLTPPLLELEWQLKRVFTWTVIKKFNLEFVLTHSLPCRFVNGLNGARSSYKTTCFDVCHWLENPITDSQLSWGPLKCVYIGYKRNKVV</sequence>
<keyword evidence="2" id="KW-1185">Reference proteome</keyword>
<reference evidence="1 2" key="1">
    <citation type="submission" date="2014-04" db="EMBL/GenBank/DDBJ databases">
        <authorList>
            <consortium name="DOE Joint Genome Institute"/>
            <person name="Kuo A."/>
            <person name="Kohler A."/>
            <person name="Nagy L.G."/>
            <person name="Floudas D."/>
            <person name="Copeland A."/>
            <person name="Barry K.W."/>
            <person name="Cichocki N."/>
            <person name="Veneault-Fourrey C."/>
            <person name="LaButti K."/>
            <person name="Lindquist E.A."/>
            <person name="Lipzen A."/>
            <person name="Lundell T."/>
            <person name="Morin E."/>
            <person name="Murat C."/>
            <person name="Sun H."/>
            <person name="Tunlid A."/>
            <person name="Henrissat B."/>
            <person name="Grigoriev I.V."/>
            <person name="Hibbett D.S."/>
            <person name="Martin F."/>
            <person name="Nordberg H.P."/>
            <person name="Cantor M.N."/>
            <person name="Hua S.X."/>
        </authorList>
    </citation>
    <scope>NUCLEOTIDE SEQUENCE [LARGE SCALE GENOMIC DNA]</scope>
    <source>
        <strain evidence="1 2">LaAM-08-1</strain>
    </source>
</reference>
<evidence type="ECO:0000313" key="2">
    <source>
        <dbReference type="Proteomes" id="UP000054477"/>
    </source>
</evidence>
<protein>
    <submittedName>
        <fullName evidence="1">Uncharacterized protein</fullName>
    </submittedName>
</protein>
<dbReference type="EMBL" id="KN838568">
    <property type="protein sequence ID" value="KIK04605.1"/>
    <property type="molecule type" value="Genomic_DNA"/>
</dbReference>
<gene>
    <name evidence="1" type="ORF">K443DRAFT_412542</name>
</gene>
<dbReference type="AlphaFoldDB" id="A0A0C9WXX7"/>
<organism evidence="1 2">
    <name type="scientific">Laccaria amethystina LaAM-08-1</name>
    <dbReference type="NCBI Taxonomy" id="1095629"/>
    <lineage>
        <taxon>Eukaryota</taxon>
        <taxon>Fungi</taxon>
        <taxon>Dikarya</taxon>
        <taxon>Basidiomycota</taxon>
        <taxon>Agaricomycotina</taxon>
        <taxon>Agaricomycetes</taxon>
        <taxon>Agaricomycetidae</taxon>
        <taxon>Agaricales</taxon>
        <taxon>Agaricineae</taxon>
        <taxon>Hydnangiaceae</taxon>
        <taxon>Laccaria</taxon>
    </lineage>
</organism>
<accession>A0A0C9WXX7</accession>